<gene>
    <name evidence="2" type="ORF">GTP45_10730</name>
</gene>
<keyword evidence="1" id="KW-0812">Transmembrane</keyword>
<comment type="caution">
    <text evidence="2">The sequence shown here is derived from an EMBL/GenBank/DDBJ whole genome shotgun (WGS) entry which is preliminary data.</text>
</comment>
<dbReference type="RefSeq" id="WP_161013856.1">
    <property type="nucleotide sequence ID" value="NZ_WWCK01000003.1"/>
</dbReference>
<keyword evidence="1" id="KW-1133">Transmembrane helix</keyword>
<dbReference type="Proteomes" id="UP000450012">
    <property type="component" value="Unassembled WGS sequence"/>
</dbReference>
<reference evidence="2 3" key="1">
    <citation type="submission" date="2019-12" db="EMBL/GenBank/DDBJ databases">
        <title>Novel species isolated from a subtropical stream in China.</title>
        <authorList>
            <person name="Lu H."/>
        </authorList>
    </citation>
    <scope>NUCLEOTIDE SEQUENCE [LARGE SCALE GENOMIC DNA]</scope>
    <source>
        <strain evidence="2 3">FT55W</strain>
    </source>
</reference>
<keyword evidence="3" id="KW-1185">Reference proteome</keyword>
<evidence type="ECO:0000256" key="1">
    <source>
        <dbReference type="SAM" id="Phobius"/>
    </source>
</evidence>
<evidence type="ECO:0000313" key="3">
    <source>
        <dbReference type="Proteomes" id="UP000450012"/>
    </source>
</evidence>
<name>A0A7X4GPI1_9BURK</name>
<proteinExistence type="predicted"/>
<dbReference type="EMBL" id="WWCK01000003">
    <property type="protein sequence ID" value="MYM67305.1"/>
    <property type="molecule type" value="Genomic_DNA"/>
</dbReference>
<organism evidence="2 3">
    <name type="scientific">Duganella rivi</name>
    <dbReference type="NCBI Taxonomy" id="2666083"/>
    <lineage>
        <taxon>Bacteria</taxon>
        <taxon>Pseudomonadati</taxon>
        <taxon>Pseudomonadota</taxon>
        <taxon>Betaproteobacteria</taxon>
        <taxon>Burkholderiales</taxon>
        <taxon>Oxalobacteraceae</taxon>
        <taxon>Telluria group</taxon>
        <taxon>Duganella</taxon>
    </lineage>
</organism>
<dbReference type="AlphaFoldDB" id="A0A7X4GPI1"/>
<accession>A0A7X4GPI1</accession>
<evidence type="ECO:0000313" key="2">
    <source>
        <dbReference type="EMBL" id="MYM67305.1"/>
    </source>
</evidence>
<feature type="transmembrane region" description="Helical" evidence="1">
    <location>
        <begin position="112"/>
        <end position="134"/>
    </location>
</feature>
<protein>
    <submittedName>
        <fullName evidence="2">Uncharacterized protein</fullName>
    </submittedName>
</protein>
<keyword evidence="1" id="KW-0472">Membrane</keyword>
<sequence>MSVTQDYKKENSLAPSTWRVLRRIGGFEAESAKRAIQHRKELRAALVSGKTVDDVHNLQGQPMSHFVIRRMDGDKFAKLKADMAQARNDRIALCTHIPSDKKVSSLAALKNAACVVAGCLLLMSGPILSAFGVLKG</sequence>